<feature type="signal peptide" evidence="1">
    <location>
        <begin position="1"/>
        <end position="24"/>
    </location>
</feature>
<name>A0ABR4FHE9_9EURO</name>
<evidence type="ECO:0000313" key="2">
    <source>
        <dbReference type="EMBL" id="KAL2782673.1"/>
    </source>
</evidence>
<protein>
    <submittedName>
        <fullName evidence="2">Uncharacterized protein</fullName>
    </submittedName>
</protein>
<evidence type="ECO:0000313" key="3">
    <source>
        <dbReference type="Proteomes" id="UP001610563"/>
    </source>
</evidence>
<sequence length="53" mass="6467">MFVESCWRMVVYLIMFLYFHQDVAKNTMQGVNGMFLSDLSYEVSFQEFLQKWK</sequence>
<comment type="caution">
    <text evidence="2">The sequence shown here is derived from an EMBL/GenBank/DDBJ whole genome shotgun (WGS) entry which is preliminary data.</text>
</comment>
<accession>A0ABR4FHE9</accession>
<reference evidence="2 3" key="1">
    <citation type="submission" date="2024-07" db="EMBL/GenBank/DDBJ databases">
        <title>Section-level genome sequencing and comparative genomics of Aspergillus sections Usti and Cavernicolus.</title>
        <authorList>
            <consortium name="Lawrence Berkeley National Laboratory"/>
            <person name="Nybo J.L."/>
            <person name="Vesth T.C."/>
            <person name="Theobald S."/>
            <person name="Frisvad J.C."/>
            <person name="Larsen T.O."/>
            <person name="Kjaerboelling I."/>
            <person name="Rothschild-Mancinelli K."/>
            <person name="Lyhne E.K."/>
            <person name="Kogle M.E."/>
            <person name="Barry K."/>
            <person name="Clum A."/>
            <person name="Na H."/>
            <person name="Ledsgaard L."/>
            <person name="Lin J."/>
            <person name="Lipzen A."/>
            <person name="Kuo A."/>
            <person name="Riley R."/>
            <person name="Mondo S."/>
            <person name="Labutti K."/>
            <person name="Haridas S."/>
            <person name="Pangalinan J."/>
            <person name="Salamov A.A."/>
            <person name="Simmons B.A."/>
            <person name="Magnuson J.K."/>
            <person name="Chen J."/>
            <person name="Drula E."/>
            <person name="Henrissat B."/>
            <person name="Wiebenga A."/>
            <person name="Lubbers R.J."/>
            <person name="Gomes A.C."/>
            <person name="Makela M.R."/>
            <person name="Stajich J."/>
            <person name="Grigoriev I.V."/>
            <person name="Mortensen U.H."/>
            <person name="De Vries R.P."/>
            <person name="Baker S.E."/>
            <person name="Andersen M.R."/>
        </authorList>
    </citation>
    <scope>NUCLEOTIDE SEQUENCE [LARGE SCALE GENOMIC DNA]</scope>
    <source>
        <strain evidence="2 3">CBS 209.92</strain>
    </source>
</reference>
<evidence type="ECO:0000256" key="1">
    <source>
        <dbReference type="SAM" id="SignalP"/>
    </source>
</evidence>
<dbReference type="EMBL" id="JBFTWV010000352">
    <property type="protein sequence ID" value="KAL2782673.1"/>
    <property type="molecule type" value="Genomic_DNA"/>
</dbReference>
<organism evidence="2 3">
    <name type="scientific">Aspergillus keveii</name>
    <dbReference type="NCBI Taxonomy" id="714993"/>
    <lineage>
        <taxon>Eukaryota</taxon>
        <taxon>Fungi</taxon>
        <taxon>Dikarya</taxon>
        <taxon>Ascomycota</taxon>
        <taxon>Pezizomycotina</taxon>
        <taxon>Eurotiomycetes</taxon>
        <taxon>Eurotiomycetidae</taxon>
        <taxon>Eurotiales</taxon>
        <taxon>Aspergillaceae</taxon>
        <taxon>Aspergillus</taxon>
        <taxon>Aspergillus subgen. Nidulantes</taxon>
    </lineage>
</organism>
<feature type="chain" id="PRO_5047129346" evidence="1">
    <location>
        <begin position="25"/>
        <end position="53"/>
    </location>
</feature>
<proteinExistence type="predicted"/>
<keyword evidence="1" id="KW-0732">Signal</keyword>
<keyword evidence="3" id="KW-1185">Reference proteome</keyword>
<dbReference type="Proteomes" id="UP001610563">
    <property type="component" value="Unassembled WGS sequence"/>
</dbReference>
<gene>
    <name evidence="2" type="ORF">BJX66DRAFT_345622</name>
</gene>